<dbReference type="GO" id="GO:0003723">
    <property type="term" value="F:RNA binding"/>
    <property type="evidence" value="ECO:0007669"/>
    <property type="project" value="InterPro"/>
</dbReference>
<comment type="caution">
    <text evidence="3">The sequence shown here is derived from an EMBL/GenBank/DDBJ whole genome shotgun (WGS) entry which is preliminary data.</text>
</comment>
<sequence>MGETGGLLTTTWNAEELRRLAAQPRLAVARISALGRQSWQAGLSFLRALHGQSLERHLYSYSAALKGLESGQWQQALGLLDELLRLELEPDSMAFHAAMRACKDEWTQAISLLDLFRARRLRASALTFTACAKAVSATRAWRAAVALAQEAVDMGQMDTILLSSVLSSVPGEAWTLALQLLNTRRVALDAGAYVSVMSVCEKASQWTAALDLLSALLRAALQPEGAAYSSAISSCGKAEQWERALQLPRGDAAAAAAAVLALERGSQWQAALGLFLNMRSQERSELGYLAAFGACEKGTRWRMGPQLLSAMQQQLLRPAAVASTAAVAAVAEEWPQAVLLLAGMRRRAVCDASPAFNAALGGLAGLTEWQLALAMLWRKQQLSLPMKGMNFGAAVSAANGARQWRQGAKLLASAWEVWGGLSAEDATESGGVWEGVEILAKGPGLVAINKPSGVSTEAVLAKLPVAAVSRLDKPTSGVLVAALGSDCSPAFQLASAQFSARSVVKEYLCLCHGSLGAPGAQGRTARPLLRDWASGRMAGDGGGGAAAATAFEVLEVFGGPGALTLLKVTPETGRRHQIRVHLASLGRPIVSDPLYGSEDPWCPQLFLHCRRTVLLDAAGGRFAAEAGLPAALAALLAQLRGGEFKASEKRTNS</sequence>
<dbReference type="Proteomes" id="UP001178507">
    <property type="component" value="Unassembled WGS sequence"/>
</dbReference>
<organism evidence="3 4">
    <name type="scientific">Effrenium voratum</name>
    <dbReference type="NCBI Taxonomy" id="2562239"/>
    <lineage>
        <taxon>Eukaryota</taxon>
        <taxon>Sar</taxon>
        <taxon>Alveolata</taxon>
        <taxon>Dinophyceae</taxon>
        <taxon>Suessiales</taxon>
        <taxon>Symbiodiniaceae</taxon>
        <taxon>Effrenium</taxon>
    </lineage>
</organism>
<dbReference type="Pfam" id="PF00849">
    <property type="entry name" value="PseudoU_synth_2"/>
    <property type="match status" value="1"/>
</dbReference>
<gene>
    <name evidence="3" type="ORF">EVOR1521_LOCUS12874</name>
</gene>
<dbReference type="GO" id="GO:0009982">
    <property type="term" value="F:pseudouridine synthase activity"/>
    <property type="evidence" value="ECO:0007669"/>
    <property type="project" value="InterPro"/>
</dbReference>
<name>A0AA36N1W1_9DINO</name>
<dbReference type="InterPro" id="IPR006145">
    <property type="entry name" value="PsdUridine_synth_RsuA/RluA"/>
</dbReference>
<protein>
    <recommendedName>
        <fullName evidence="2">Pseudouridine synthase RsuA/RluA-like domain-containing protein</fullName>
    </recommendedName>
</protein>
<reference evidence="3" key="1">
    <citation type="submission" date="2023-08" db="EMBL/GenBank/DDBJ databases">
        <authorList>
            <person name="Chen Y."/>
            <person name="Shah S."/>
            <person name="Dougan E. K."/>
            <person name="Thang M."/>
            <person name="Chan C."/>
        </authorList>
    </citation>
    <scope>NUCLEOTIDE SEQUENCE</scope>
</reference>
<comment type="similarity">
    <text evidence="1">Belongs to the pseudouridine synthase RluA family.</text>
</comment>
<keyword evidence="4" id="KW-1185">Reference proteome</keyword>
<dbReference type="EMBL" id="CAUJNA010001391">
    <property type="protein sequence ID" value="CAJ1386628.1"/>
    <property type="molecule type" value="Genomic_DNA"/>
</dbReference>
<dbReference type="InterPro" id="IPR011990">
    <property type="entry name" value="TPR-like_helical_dom_sf"/>
</dbReference>
<feature type="domain" description="Pseudouridine synthase RsuA/RluA-like" evidence="2">
    <location>
        <begin position="462"/>
        <end position="584"/>
    </location>
</feature>
<dbReference type="AlphaFoldDB" id="A0AA36N1W1"/>
<evidence type="ECO:0000259" key="2">
    <source>
        <dbReference type="Pfam" id="PF00849"/>
    </source>
</evidence>
<dbReference type="PANTHER" id="PTHR21600">
    <property type="entry name" value="MITOCHONDRIAL RNA PSEUDOURIDINE SYNTHASE"/>
    <property type="match status" value="1"/>
</dbReference>
<evidence type="ECO:0000313" key="3">
    <source>
        <dbReference type="EMBL" id="CAJ1386628.1"/>
    </source>
</evidence>
<dbReference type="InterPro" id="IPR050188">
    <property type="entry name" value="RluA_PseudoU_synthase"/>
</dbReference>
<dbReference type="PANTHER" id="PTHR21600:SF87">
    <property type="entry name" value="RNA PSEUDOURIDYLATE SYNTHASE DOMAIN-CONTAINING PROTEIN 1"/>
    <property type="match status" value="1"/>
</dbReference>
<evidence type="ECO:0000313" key="4">
    <source>
        <dbReference type="Proteomes" id="UP001178507"/>
    </source>
</evidence>
<dbReference type="GO" id="GO:0000455">
    <property type="term" value="P:enzyme-directed rRNA pseudouridine synthesis"/>
    <property type="evidence" value="ECO:0007669"/>
    <property type="project" value="TreeGrafter"/>
</dbReference>
<dbReference type="SUPFAM" id="SSF55120">
    <property type="entry name" value="Pseudouridine synthase"/>
    <property type="match status" value="1"/>
</dbReference>
<dbReference type="Gene3D" id="3.30.2350.10">
    <property type="entry name" value="Pseudouridine synthase"/>
    <property type="match status" value="1"/>
</dbReference>
<dbReference type="Gene3D" id="1.25.40.10">
    <property type="entry name" value="Tetratricopeptide repeat domain"/>
    <property type="match status" value="2"/>
</dbReference>
<accession>A0AA36N1W1</accession>
<dbReference type="InterPro" id="IPR020103">
    <property type="entry name" value="PsdUridine_synth_cat_dom_sf"/>
</dbReference>
<evidence type="ECO:0000256" key="1">
    <source>
        <dbReference type="ARBA" id="ARBA00010876"/>
    </source>
</evidence>
<dbReference type="CDD" id="cd02869">
    <property type="entry name" value="PseudoU_synth_RluA_like"/>
    <property type="match status" value="1"/>
</dbReference>
<proteinExistence type="inferred from homology"/>